<dbReference type="InterPro" id="IPR050612">
    <property type="entry name" value="Prok_Mopterin_Oxidored"/>
</dbReference>
<accession>A0A2R4MFY1</accession>
<dbReference type="CDD" id="cd02786">
    <property type="entry name" value="MopB_CT_3"/>
    <property type="match status" value="1"/>
</dbReference>
<evidence type="ECO:0000259" key="5">
    <source>
        <dbReference type="PROSITE" id="PS51669"/>
    </source>
</evidence>
<dbReference type="Proteomes" id="UP000258927">
    <property type="component" value="Chromosome"/>
</dbReference>
<dbReference type="Gene3D" id="3.40.50.740">
    <property type="match status" value="1"/>
</dbReference>
<dbReference type="CDD" id="cd02766">
    <property type="entry name" value="MopB_3"/>
    <property type="match status" value="1"/>
</dbReference>
<reference evidence="6 7" key="1">
    <citation type="submission" date="2017-05" db="EMBL/GenBank/DDBJ databases">
        <title>Genome Analysis of Maritalea myrionectae HL2708#5.</title>
        <authorList>
            <consortium name="Cotde Inc.-PKNU"/>
            <person name="Jang D."/>
            <person name="Oh H.-M."/>
        </authorList>
    </citation>
    <scope>NUCLEOTIDE SEQUENCE [LARGE SCALE GENOMIC DNA]</scope>
    <source>
        <strain evidence="6 7">HL2708#5</strain>
    </source>
</reference>
<dbReference type="InterPro" id="IPR009010">
    <property type="entry name" value="Asp_de-COase-like_dom_sf"/>
</dbReference>
<keyword evidence="2" id="KW-0479">Metal-binding</keyword>
<evidence type="ECO:0000256" key="2">
    <source>
        <dbReference type="ARBA" id="ARBA00022723"/>
    </source>
</evidence>
<name>A0A2R4MFY1_9HYPH</name>
<keyword evidence="7" id="KW-1185">Reference proteome</keyword>
<proteinExistence type="inferred from homology"/>
<protein>
    <submittedName>
        <fullName evidence="6">Putative oxidoreductase YoaE</fullName>
    </submittedName>
</protein>
<gene>
    <name evidence="6" type="ORF">MXMO3_02436</name>
</gene>
<feature type="domain" description="4Fe-4S Mo/W bis-MGD-type" evidence="5">
    <location>
        <begin position="4"/>
        <end position="62"/>
    </location>
</feature>
<dbReference type="Gene3D" id="3.30.2070.10">
    <property type="entry name" value="Formate dehydrogenase/DMSO reductase"/>
    <property type="match status" value="1"/>
</dbReference>
<keyword evidence="4" id="KW-0411">Iron-sulfur</keyword>
<dbReference type="PROSITE" id="PS51669">
    <property type="entry name" value="4FE4S_MOW_BIS_MGD"/>
    <property type="match status" value="1"/>
</dbReference>
<dbReference type="GO" id="GO:0051536">
    <property type="term" value="F:iron-sulfur cluster binding"/>
    <property type="evidence" value="ECO:0007669"/>
    <property type="project" value="UniProtKB-KW"/>
</dbReference>
<dbReference type="InterPro" id="IPR006963">
    <property type="entry name" value="Mopterin_OxRdtase_4Fe-4S_dom"/>
</dbReference>
<dbReference type="InterPro" id="IPR006657">
    <property type="entry name" value="MoPterin_dinucl-bd_dom"/>
</dbReference>
<dbReference type="Gene3D" id="3.40.228.10">
    <property type="entry name" value="Dimethylsulfoxide Reductase, domain 2"/>
    <property type="match status" value="1"/>
</dbReference>
<dbReference type="RefSeq" id="WP_117396042.1">
    <property type="nucleotide sequence ID" value="NZ_CP021330.1"/>
</dbReference>
<keyword evidence="3" id="KW-0408">Iron</keyword>
<dbReference type="SUPFAM" id="SSF50692">
    <property type="entry name" value="ADC-like"/>
    <property type="match status" value="1"/>
</dbReference>
<dbReference type="SUPFAM" id="SSF53706">
    <property type="entry name" value="Formate dehydrogenase/DMSO reductase, domains 1-3"/>
    <property type="match status" value="1"/>
</dbReference>
<evidence type="ECO:0000256" key="3">
    <source>
        <dbReference type="ARBA" id="ARBA00023004"/>
    </source>
</evidence>
<evidence type="ECO:0000313" key="7">
    <source>
        <dbReference type="Proteomes" id="UP000258927"/>
    </source>
</evidence>
<evidence type="ECO:0000256" key="4">
    <source>
        <dbReference type="ARBA" id="ARBA00023014"/>
    </source>
</evidence>
<organism evidence="6 7">
    <name type="scientific">Maritalea myrionectae</name>
    <dbReference type="NCBI Taxonomy" id="454601"/>
    <lineage>
        <taxon>Bacteria</taxon>
        <taxon>Pseudomonadati</taxon>
        <taxon>Pseudomonadota</taxon>
        <taxon>Alphaproteobacteria</taxon>
        <taxon>Hyphomicrobiales</taxon>
        <taxon>Devosiaceae</taxon>
        <taxon>Maritalea</taxon>
    </lineage>
</organism>
<dbReference type="Pfam" id="PF00384">
    <property type="entry name" value="Molybdopterin"/>
    <property type="match status" value="1"/>
</dbReference>
<dbReference type="EMBL" id="CP021330">
    <property type="protein sequence ID" value="AVX04948.1"/>
    <property type="molecule type" value="Genomic_DNA"/>
</dbReference>
<dbReference type="SMART" id="SM00926">
    <property type="entry name" value="Molybdop_Fe4S4"/>
    <property type="match status" value="1"/>
</dbReference>
<dbReference type="PANTHER" id="PTHR43742">
    <property type="entry name" value="TRIMETHYLAMINE-N-OXIDE REDUCTASE"/>
    <property type="match status" value="1"/>
</dbReference>
<evidence type="ECO:0000256" key="1">
    <source>
        <dbReference type="ARBA" id="ARBA00010312"/>
    </source>
</evidence>
<dbReference type="InterPro" id="IPR037920">
    <property type="entry name" value="YoaE_C"/>
</dbReference>
<dbReference type="Gene3D" id="2.40.40.20">
    <property type="match status" value="1"/>
</dbReference>
<dbReference type="PANTHER" id="PTHR43742:SF6">
    <property type="entry name" value="OXIDOREDUCTASE YYAE-RELATED"/>
    <property type="match status" value="1"/>
</dbReference>
<dbReference type="AlphaFoldDB" id="A0A2R4MFY1"/>
<sequence length="694" mass="76923">MSVARIERTVCPHDCPSTCALDVEILEDGTMGRVRGAKDDPYTAGVICEKVARYAERTHHPDRLLYPLKRVGAKGEGKFERISWDEALDIVAEKFLAAEEDFGAESVWPYYYAGTMGYVMRDGIDRLRNAKNYSRQYGTICSMISWAGYVAGTGRLQGVNPEEMAQSDVIVIWGTNPVHTQVNVMTHAMKARKERGAKIVVVDIYRTATMQQADMGVLLKPGTDGALACALMHILLRDGKADREFMSKYTDFSSEFESHLESWTPERAADITGLDVAQIEELAALLGNNPRAFFRLGYGFTRQRNGATAMHAALCVPAMLGAWQYDGGGAFHSNSGTWGIDKSLITGSDLATKPQRLLDMCELGPILTGDQKALKNGPPVKAMLIQNCNPAVVTPDQELVRQGFKRDDLFVVVHEQFMTDTAELADIVLPATMFTEHEDFYTRGGHTRILYGPKIQEGPGETRSNHWLFKDLAKRLNAKGAAFEMEDRELIDETFQKSGFGSLNEVAEEGYIERADSVADAHYRDGFAWDDGRFKFAPDWPATQERKAVEFVCDPAILPKFADHWETIEACDEVHPFRLATSPARAFLNTSFTETPGSQKRHPEPTVFVHPDDAVALNINEDDYVTVGNKRGEVILKAKIFDGMQRGVMIAESLFKNKAHKGGKGINTLIGSDPVPPFGGAAFHDCAVWVKPHP</sequence>
<dbReference type="GO" id="GO:0016491">
    <property type="term" value="F:oxidoreductase activity"/>
    <property type="evidence" value="ECO:0007669"/>
    <property type="project" value="InterPro"/>
</dbReference>
<dbReference type="GO" id="GO:0043546">
    <property type="term" value="F:molybdopterin cofactor binding"/>
    <property type="evidence" value="ECO:0007669"/>
    <property type="project" value="InterPro"/>
</dbReference>
<dbReference type="InterPro" id="IPR006656">
    <property type="entry name" value="Mopterin_OxRdtase"/>
</dbReference>
<evidence type="ECO:0000313" key="6">
    <source>
        <dbReference type="EMBL" id="AVX04948.1"/>
    </source>
</evidence>
<dbReference type="KEGG" id="mmyr:MXMO3_02436"/>
<dbReference type="Pfam" id="PF04879">
    <property type="entry name" value="Molybdop_Fe4S4"/>
    <property type="match status" value="1"/>
</dbReference>
<dbReference type="STRING" id="1122213.GCA_000423365_00080"/>
<dbReference type="Pfam" id="PF01568">
    <property type="entry name" value="Molydop_binding"/>
    <property type="match status" value="1"/>
</dbReference>
<dbReference type="Gene3D" id="2.20.25.90">
    <property type="entry name" value="ADC-like domains"/>
    <property type="match status" value="1"/>
</dbReference>
<comment type="similarity">
    <text evidence="1">Belongs to the prokaryotic molybdopterin-containing oxidoreductase family.</text>
</comment>
<dbReference type="GO" id="GO:0046872">
    <property type="term" value="F:metal ion binding"/>
    <property type="evidence" value="ECO:0007669"/>
    <property type="project" value="UniProtKB-KW"/>
</dbReference>